<name>A0A8J8N943_HALGN</name>
<evidence type="ECO:0000313" key="1">
    <source>
        <dbReference type="EMBL" id="TNV70588.1"/>
    </source>
</evidence>
<protein>
    <submittedName>
        <fullName evidence="1">Uncharacterized protein</fullName>
    </submittedName>
</protein>
<sequence length="71" mass="8578">MYHLKTTICIPHQWFITRNETDTTEKHMSMLTFPRSLVFKEFGEFIFRNVLNLHGAFPQFQWSKLDNISRT</sequence>
<gene>
    <name evidence="1" type="ORF">FGO68_gene1910</name>
</gene>
<proteinExistence type="predicted"/>
<evidence type="ECO:0000313" key="2">
    <source>
        <dbReference type="Proteomes" id="UP000785679"/>
    </source>
</evidence>
<dbReference type="EMBL" id="RRYP01035508">
    <property type="protein sequence ID" value="TNV70588.1"/>
    <property type="molecule type" value="Genomic_DNA"/>
</dbReference>
<accession>A0A8J8N943</accession>
<dbReference type="AlphaFoldDB" id="A0A8J8N943"/>
<keyword evidence="2" id="KW-1185">Reference proteome</keyword>
<dbReference type="Proteomes" id="UP000785679">
    <property type="component" value="Unassembled WGS sequence"/>
</dbReference>
<reference evidence="1" key="1">
    <citation type="submission" date="2019-06" db="EMBL/GenBank/DDBJ databases">
        <authorList>
            <person name="Zheng W."/>
        </authorList>
    </citation>
    <scope>NUCLEOTIDE SEQUENCE</scope>
    <source>
        <strain evidence="1">QDHG01</strain>
    </source>
</reference>
<comment type="caution">
    <text evidence="1">The sequence shown here is derived from an EMBL/GenBank/DDBJ whole genome shotgun (WGS) entry which is preliminary data.</text>
</comment>
<organism evidence="1 2">
    <name type="scientific">Halteria grandinella</name>
    <dbReference type="NCBI Taxonomy" id="5974"/>
    <lineage>
        <taxon>Eukaryota</taxon>
        <taxon>Sar</taxon>
        <taxon>Alveolata</taxon>
        <taxon>Ciliophora</taxon>
        <taxon>Intramacronucleata</taxon>
        <taxon>Spirotrichea</taxon>
        <taxon>Stichotrichia</taxon>
        <taxon>Sporadotrichida</taxon>
        <taxon>Halteriidae</taxon>
        <taxon>Halteria</taxon>
    </lineage>
</organism>